<gene>
    <name evidence="4" type="ORF">MONBRDRAFT_38264</name>
</gene>
<dbReference type="EMBL" id="CH991563">
    <property type="protein sequence ID" value="EDQ86791.1"/>
    <property type="molecule type" value="Genomic_DNA"/>
</dbReference>
<feature type="compositionally biased region" description="Low complexity" evidence="2">
    <location>
        <begin position="292"/>
        <end position="340"/>
    </location>
</feature>
<evidence type="ECO:0000256" key="2">
    <source>
        <dbReference type="SAM" id="MobiDB-lite"/>
    </source>
</evidence>
<feature type="region of interest" description="Disordered" evidence="2">
    <location>
        <begin position="270"/>
        <end position="416"/>
    </location>
</feature>
<name>A9V6T7_MONBE</name>
<dbReference type="GeneID" id="5893643"/>
<dbReference type="InterPro" id="IPR004827">
    <property type="entry name" value="bZIP"/>
</dbReference>
<dbReference type="InParanoid" id="A9V6T7"/>
<dbReference type="Proteomes" id="UP000001357">
    <property type="component" value="Unassembled WGS sequence"/>
</dbReference>
<dbReference type="AlphaFoldDB" id="A9V6T7"/>
<dbReference type="InterPro" id="IPR046347">
    <property type="entry name" value="bZIP_sf"/>
</dbReference>
<feature type="compositionally biased region" description="Low complexity" evidence="2">
    <location>
        <begin position="124"/>
        <end position="172"/>
    </location>
</feature>
<accession>A9V6T7</accession>
<dbReference type="RefSeq" id="XP_001748336.1">
    <property type="nucleotide sequence ID" value="XM_001748284.1"/>
</dbReference>
<keyword evidence="1" id="KW-0175">Coiled coil</keyword>
<dbReference type="CDD" id="cd14686">
    <property type="entry name" value="bZIP"/>
    <property type="match status" value="1"/>
</dbReference>
<feature type="compositionally biased region" description="Polar residues" evidence="2">
    <location>
        <begin position="346"/>
        <end position="355"/>
    </location>
</feature>
<protein>
    <recommendedName>
        <fullName evidence="3">BZIP domain-containing protein</fullName>
    </recommendedName>
</protein>
<sequence length="489" mass="51316">MPASDERLVALQADTAELVRELGLDVEAPAPPLKQERRKRTKPSAGLSKAQLAEWRRDNNRTAAKDLRDRKRQFEEDVSHVVELAEAENAKLAARAQQLEHHHATMRARLGAFMHTFNQVTKANNNNSNQSSPTSVSTSGGVSPSNFRANVAAPTSSATPSQTTSPTPVSPAEAGPISAPAWRALPALAPAPQAPVAGTGSSEPDLASADRTIVAAHKPAVLTLQKELQQLVSVLLVLVGLLVSSPARLAMASLPNSLMNSLMALPRYRSASASSDSHPHSQATARPRRRALPAPLSTAQQAATTSLSTPSSTASLTTSSLTSSWTSTTMTTSASTMTSAKRPPSARTSPSNLATQMDGLEPPSSPPPRRSRRLAAASATNDSTMTNSKPSSTSAAPASSSSKTPKATHAPKAASAASTFPCFEVDGVSLDDKDKDVKRRFVLAVLERLANAIHAIDEGDVEHVSHVRLGLESICSSLVHTPNLVASQA</sequence>
<evidence type="ECO:0000256" key="1">
    <source>
        <dbReference type="SAM" id="Coils"/>
    </source>
</evidence>
<evidence type="ECO:0000313" key="5">
    <source>
        <dbReference type="Proteomes" id="UP000001357"/>
    </source>
</evidence>
<proteinExistence type="predicted"/>
<dbReference type="SUPFAM" id="SSF57959">
    <property type="entry name" value="Leucine zipper domain"/>
    <property type="match status" value="1"/>
</dbReference>
<feature type="coiled-coil region" evidence="1">
    <location>
        <begin position="57"/>
        <end position="102"/>
    </location>
</feature>
<feature type="region of interest" description="Disordered" evidence="2">
    <location>
        <begin position="29"/>
        <end position="51"/>
    </location>
</feature>
<feature type="compositionally biased region" description="Low complexity" evidence="2">
    <location>
        <begin position="388"/>
        <end position="416"/>
    </location>
</feature>
<dbReference type="PROSITE" id="PS50217">
    <property type="entry name" value="BZIP"/>
    <property type="match status" value="1"/>
</dbReference>
<feature type="domain" description="BZIP" evidence="3">
    <location>
        <begin position="56"/>
        <end position="113"/>
    </location>
</feature>
<reference evidence="4 5" key="1">
    <citation type="journal article" date="2008" name="Nature">
        <title>The genome of the choanoflagellate Monosiga brevicollis and the origin of metazoans.</title>
        <authorList>
            <consortium name="JGI Sequencing"/>
            <person name="King N."/>
            <person name="Westbrook M.J."/>
            <person name="Young S.L."/>
            <person name="Kuo A."/>
            <person name="Abedin M."/>
            <person name="Chapman J."/>
            <person name="Fairclough S."/>
            <person name="Hellsten U."/>
            <person name="Isogai Y."/>
            <person name="Letunic I."/>
            <person name="Marr M."/>
            <person name="Pincus D."/>
            <person name="Putnam N."/>
            <person name="Rokas A."/>
            <person name="Wright K.J."/>
            <person name="Zuzow R."/>
            <person name="Dirks W."/>
            <person name="Good M."/>
            <person name="Goodstein D."/>
            <person name="Lemons D."/>
            <person name="Li W."/>
            <person name="Lyons J.B."/>
            <person name="Morris A."/>
            <person name="Nichols S."/>
            <person name="Richter D.J."/>
            <person name="Salamov A."/>
            <person name="Bork P."/>
            <person name="Lim W.A."/>
            <person name="Manning G."/>
            <person name="Miller W.T."/>
            <person name="McGinnis W."/>
            <person name="Shapiro H."/>
            <person name="Tjian R."/>
            <person name="Grigoriev I.V."/>
            <person name="Rokhsar D."/>
        </authorList>
    </citation>
    <scope>NUCLEOTIDE SEQUENCE [LARGE SCALE GENOMIC DNA]</scope>
    <source>
        <strain evidence="5">MX1 / ATCC 50154</strain>
    </source>
</reference>
<keyword evidence="5" id="KW-1185">Reference proteome</keyword>
<dbReference type="Gene3D" id="1.20.5.170">
    <property type="match status" value="1"/>
</dbReference>
<dbReference type="GO" id="GO:0003700">
    <property type="term" value="F:DNA-binding transcription factor activity"/>
    <property type="evidence" value="ECO:0007669"/>
    <property type="project" value="InterPro"/>
</dbReference>
<dbReference type="Pfam" id="PF07716">
    <property type="entry name" value="bZIP_2"/>
    <property type="match status" value="1"/>
</dbReference>
<dbReference type="KEGG" id="mbr:MONBRDRAFT_38264"/>
<evidence type="ECO:0000313" key="4">
    <source>
        <dbReference type="EMBL" id="EDQ86791.1"/>
    </source>
</evidence>
<organism evidence="4 5">
    <name type="scientific">Monosiga brevicollis</name>
    <name type="common">Choanoflagellate</name>
    <dbReference type="NCBI Taxonomy" id="81824"/>
    <lineage>
        <taxon>Eukaryota</taxon>
        <taxon>Choanoflagellata</taxon>
        <taxon>Craspedida</taxon>
        <taxon>Salpingoecidae</taxon>
        <taxon>Monosiga</taxon>
    </lineage>
</organism>
<evidence type="ECO:0000259" key="3">
    <source>
        <dbReference type="PROSITE" id="PS50217"/>
    </source>
</evidence>
<feature type="region of interest" description="Disordered" evidence="2">
    <location>
        <begin position="122"/>
        <end position="176"/>
    </location>
</feature>